<dbReference type="PANTHER" id="PTHR34987:SF6">
    <property type="entry name" value="ALPHA-L-RHAMNOSIDASE SIX-HAIRPIN GLYCOSIDASE DOMAIN-CONTAINING PROTEIN"/>
    <property type="match status" value="1"/>
</dbReference>
<dbReference type="EMBL" id="JAENGY010000376">
    <property type="protein sequence ID" value="KAG6964508.1"/>
    <property type="molecule type" value="Genomic_DNA"/>
</dbReference>
<feature type="non-terminal residue" evidence="2">
    <location>
        <position position="1"/>
    </location>
</feature>
<feature type="domain" description="Alpha-L-rhamnosidase six-hairpin glycosidase" evidence="1">
    <location>
        <begin position="341"/>
        <end position="530"/>
    </location>
</feature>
<proteinExistence type="predicted"/>
<dbReference type="Pfam" id="PF17389">
    <property type="entry name" value="Bac_rhamnosid6H"/>
    <property type="match status" value="1"/>
</dbReference>
<protein>
    <recommendedName>
        <fullName evidence="1">Alpha-L-rhamnosidase six-hairpin glycosidase domain-containing protein</fullName>
    </recommendedName>
</protein>
<comment type="caution">
    <text evidence="2">The sequence shown here is derived from an EMBL/GenBank/DDBJ whole genome shotgun (WGS) entry which is preliminary data.</text>
</comment>
<dbReference type="PANTHER" id="PTHR34987">
    <property type="entry name" value="C, PUTATIVE (AFU_ORTHOLOGUE AFUA_3G02880)-RELATED"/>
    <property type="match status" value="1"/>
</dbReference>
<evidence type="ECO:0000313" key="2">
    <source>
        <dbReference type="EMBL" id="KAG6964508.1"/>
    </source>
</evidence>
<dbReference type="Proteomes" id="UP000709295">
    <property type="component" value="Unassembled WGS sequence"/>
</dbReference>
<reference evidence="2" key="1">
    <citation type="submission" date="2021-01" db="EMBL/GenBank/DDBJ databases">
        <title>Phytophthora aleatoria, a newly-described species from Pinus radiata is distinct from Phytophthora cactorum isolates based on comparative genomics.</title>
        <authorList>
            <person name="Mcdougal R."/>
            <person name="Panda P."/>
            <person name="Williams N."/>
            <person name="Studholme D.J."/>
        </authorList>
    </citation>
    <scope>NUCLEOTIDE SEQUENCE</scope>
    <source>
        <strain evidence="2">NZFS 4037</strain>
    </source>
</reference>
<gene>
    <name evidence="2" type="ORF">JG688_00007657</name>
</gene>
<dbReference type="InterPro" id="IPR035396">
    <property type="entry name" value="Bac_rhamnosid6H"/>
</dbReference>
<name>A0A8J5MGD8_9STRA</name>
<accession>A0A8J5MGD8</accession>
<evidence type="ECO:0000313" key="3">
    <source>
        <dbReference type="Proteomes" id="UP000709295"/>
    </source>
</evidence>
<dbReference type="AlphaFoldDB" id="A0A8J5MGD8"/>
<organism evidence="2 3">
    <name type="scientific">Phytophthora aleatoria</name>
    <dbReference type="NCBI Taxonomy" id="2496075"/>
    <lineage>
        <taxon>Eukaryota</taxon>
        <taxon>Sar</taxon>
        <taxon>Stramenopiles</taxon>
        <taxon>Oomycota</taxon>
        <taxon>Peronosporomycetes</taxon>
        <taxon>Peronosporales</taxon>
        <taxon>Peronosporaceae</taxon>
        <taxon>Phytophthora</taxon>
    </lineage>
</organism>
<keyword evidence="3" id="KW-1185">Reference proteome</keyword>
<evidence type="ECO:0000259" key="1">
    <source>
        <dbReference type="Pfam" id="PF17389"/>
    </source>
</evidence>
<sequence length="1042" mass="115442">MVELKVASQISITKQIGTRPQCDPIVSLRKIDRVKINHTRVRGGAVFYKVEVYRKRLKANHYQPNYVVLRRFSDFDLLCRHAAQHARREVIGACRYCDRFRLFMLHCYTQPKTIVKLCAGVDTRKKILERFLNRMIDLTITDERAALGIPRSPASRDVVPENIIETSGNVTLSESNPLAATLFGNGSTATFDFGLQISGVVTVDFGASTTSGSQLGVAFSENKRYIGITSDRATGPLVDGTLYAPAEPESTFTFGREFGRGGFRYLTVSTSPDATVEVTGISTLFTAALSTEDDKLREYSGYFYSDDDLPNRIWYAGASPPAITAGWANNATIENVSVDAEVFVDGAKRDRTPWPGDYGVATLSKAVSLNGDNLLSVRNALESIIAMQASNGEFPYAGTPLGRGYQEAGTNSDTYHLWTLIAVADYTMLSNDQTFVTGVWDRIQRGFEFTLAKIDTSDSLLNVTDLNDWGRVGQGGKNPAANSLLYNALVSYVKLADELGYGELSYAGKLFSEIAKDLKRAVNVKLWDASSLATRWNEFGAVSPEALGSISPFMTSLEIDAHLRANPGNATLAMEIMRRQWNYMLNNFSNSTTIEAYYYTGELKYPFYEAVEKNLGSYISHAHAWSTGPTASLTLQIGGLSPLKDAGKTWEFVPHAAGANVGQLQTGYTLATDTTGSISVPTFGKSLDSIEISINGNIIWSNGASLWGGLGVAKGSDDYVTVSDVSNGGSFTIVAKEGICVPSIVNTSSIEYHSDDRYYTKLKDMGHLPEPVFRNDHTNLCSDWSGSLKKYSYCLPISGRKDTPFCETPDRLDLLNLRSSKSICYASVLHMLLVEVYEELQATGNTPFLAFGSLLGAVRNKTLIPFTEDADIGFVGDLQQEDALRDALRRKGYHMFFMNIWRVCVAPTHPLAGYLYDPSLPITEEYAVPYLDLYKMEQKKNGGWNVEFWKGNHVVFLDEFRTNKLCSQCHQTLSAVRYSVDTKLPKRKKCKGVVLVRNRAEVEFEDKKCHAVLRCDHENCEARFWDRDVIAAINMVELLKSE</sequence>